<dbReference type="AlphaFoldDB" id="A0A3M7KQZ2"/>
<feature type="transmembrane region" description="Helical" evidence="5">
    <location>
        <begin position="279"/>
        <end position="297"/>
    </location>
</feature>
<keyword evidence="5" id="KW-0812">Transmembrane</keyword>
<dbReference type="Pfam" id="PF03962">
    <property type="entry name" value="Mnd1"/>
    <property type="match status" value="1"/>
</dbReference>
<accession>A0A3M7KQZ2</accession>
<evidence type="ECO:0000259" key="7">
    <source>
        <dbReference type="Pfam" id="PF18517"/>
    </source>
</evidence>
<keyword evidence="3" id="KW-0539">Nucleus</keyword>
<keyword evidence="5" id="KW-1133">Transmembrane helix</keyword>
<feature type="transmembrane region" description="Helical" evidence="5">
    <location>
        <begin position="317"/>
        <end position="335"/>
    </location>
</feature>
<dbReference type="EMBL" id="QOKY01000202">
    <property type="protein sequence ID" value="RMZ52948.1"/>
    <property type="molecule type" value="Genomic_DNA"/>
</dbReference>
<evidence type="ECO:0000256" key="4">
    <source>
        <dbReference type="SAM" id="Coils"/>
    </source>
</evidence>
<evidence type="ECO:0008006" key="10">
    <source>
        <dbReference type="Google" id="ProtNLM"/>
    </source>
</evidence>
<feature type="domain" description="Leucine zipper with capping helix" evidence="7">
    <location>
        <begin position="151"/>
        <end position="191"/>
    </location>
</feature>
<organism evidence="8 9">
    <name type="scientific">Auxenochlorella protothecoides</name>
    <name type="common">Green microalga</name>
    <name type="synonym">Chlorella protothecoides</name>
    <dbReference type="NCBI Taxonomy" id="3075"/>
    <lineage>
        <taxon>Eukaryota</taxon>
        <taxon>Viridiplantae</taxon>
        <taxon>Chlorophyta</taxon>
        <taxon>core chlorophytes</taxon>
        <taxon>Trebouxiophyceae</taxon>
        <taxon>Chlorellales</taxon>
        <taxon>Chlorellaceae</taxon>
        <taxon>Auxenochlorella</taxon>
    </lineage>
</organism>
<feature type="transmembrane region" description="Helical" evidence="5">
    <location>
        <begin position="434"/>
        <end position="453"/>
    </location>
</feature>
<feature type="transmembrane region" description="Helical" evidence="5">
    <location>
        <begin position="342"/>
        <end position="374"/>
    </location>
</feature>
<name>A0A3M7KQZ2_AUXPR</name>
<evidence type="ECO:0000256" key="3">
    <source>
        <dbReference type="ARBA" id="ARBA00023242"/>
    </source>
</evidence>
<feature type="transmembrane region" description="Helical" evidence="5">
    <location>
        <begin position="473"/>
        <end position="491"/>
    </location>
</feature>
<evidence type="ECO:0000313" key="8">
    <source>
        <dbReference type="EMBL" id="RMZ52948.1"/>
    </source>
</evidence>
<dbReference type="GO" id="GO:0005634">
    <property type="term" value="C:nucleus"/>
    <property type="evidence" value="ECO:0007669"/>
    <property type="project" value="UniProtKB-SubCell"/>
</dbReference>
<gene>
    <name evidence="8" type="ORF">APUTEX25_001067</name>
</gene>
<evidence type="ECO:0000256" key="5">
    <source>
        <dbReference type="SAM" id="Phobius"/>
    </source>
</evidence>
<comment type="caution">
    <text evidence="8">The sequence shown here is derived from an EMBL/GenBank/DDBJ whole genome shotgun (WGS) entry which is preliminary data.</text>
</comment>
<dbReference type="Proteomes" id="UP000279271">
    <property type="component" value="Unassembled WGS sequence"/>
</dbReference>
<dbReference type="InterPro" id="IPR040661">
    <property type="entry name" value="LZ3wCH"/>
</dbReference>
<keyword evidence="5" id="KW-0472">Membrane</keyword>
<sequence length="538" mass="59285">MAPKRGMSAEDKRKTLLAIFHETKDVFVLKDVEKIGAKRGVVLQSIKDVLQTLVDDDLVHMEKIGSSNYFWSFPSEAAVKLQVEITKLETQLEERSQEAKSLGAQLESKKVGNTDTVQEERSCLVRRLAELDEKLAASSAELRQYAASDPERYEALKQATPVAIDSANRWIDNLHALHDWLRKKFQGMDTQVTNLDNWPEMAQVSTGVTTSSFAGSGPAADQDDRTIAGLHIPGSSTLYTLLSLLQLVAGIAALIAPYRLTDIFFKHHIIAPDLLYEELWRLLAGVLFAGAATAYALKVTSDRQLLAEPLTQRLQLGFVWFALVALVLHLVYLLFIKTLTWWGLLLGAAVVAPTLLLPVVHLSLSGGFGLAATIHGFRTGLGNLVHPRSFSVAGFLYTLLTVAFTVVGFLIVILPKRTLDWTYGYHAGKNPSFLWQWVGAAFFFLFSAITYTLTERSVVGRLHTTVPKVLNVGLLVASLFFILDFGTLIFNSPIAGRWLLPVLFGHWVLVLLASILGLSASPPATAYEYEPLLGEGQV</sequence>
<feature type="transmembrane region" description="Helical" evidence="5">
    <location>
        <begin position="394"/>
        <end position="414"/>
    </location>
</feature>
<evidence type="ECO:0000313" key="9">
    <source>
        <dbReference type="Proteomes" id="UP000279271"/>
    </source>
</evidence>
<comment type="subcellular location">
    <subcellularLocation>
        <location evidence="1">Nucleus</location>
    </subcellularLocation>
</comment>
<reference evidence="9" key="1">
    <citation type="journal article" date="2018" name="Algal Res.">
        <title>Characterization of plant carbon substrate utilization by Auxenochlorella protothecoides.</title>
        <authorList>
            <person name="Vogler B.W."/>
            <person name="Starkenburg S.R."/>
            <person name="Sudasinghe N."/>
            <person name="Schambach J.Y."/>
            <person name="Rollin J.A."/>
            <person name="Pattathil S."/>
            <person name="Barry A.N."/>
        </authorList>
    </citation>
    <scope>NUCLEOTIDE SEQUENCE [LARGE SCALE GENOMIC DNA]</scope>
    <source>
        <strain evidence="9">UTEX 25</strain>
    </source>
</reference>
<feature type="domain" description="Mnd1 HTH" evidence="6">
    <location>
        <begin position="16"/>
        <end position="74"/>
    </location>
</feature>
<dbReference type="Pfam" id="PF18517">
    <property type="entry name" value="LZ3wCH"/>
    <property type="match status" value="1"/>
</dbReference>
<evidence type="ECO:0000256" key="1">
    <source>
        <dbReference type="ARBA" id="ARBA00004123"/>
    </source>
</evidence>
<protein>
    <recommendedName>
        <fullName evidence="10">Meiotic nuclear division protein 1-like protein</fullName>
    </recommendedName>
</protein>
<feature type="transmembrane region" description="Helical" evidence="5">
    <location>
        <begin position="498"/>
        <end position="520"/>
    </location>
</feature>
<feature type="coiled-coil region" evidence="4">
    <location>
        <begin position="78"/>
        <end position="148"/>
    </location>
</feature>
<dbReference type="InterPro" id="IPR040453">
    <property type="entry name" value="Mnd1_HTH"/>
</dbReference>
<evidence type="ECO:0000259" key="6">
    <source>
        <dbReference type="Pfam" id="PF03962"/>
    </source>
</evidence>
<evidence type="ECO:0000256" key="2">
    <source>
        <dbReference type="ARBA" id="ARBA00023054"/>
    </source>
</evidence>
<feature type="transmembrane region" description="Helical" evidence="5">
    <location>
        <begin position="238"/>
        <end position="258"/>
    </location>
</feature>
<proteinExistence type="predicted"/>
<keyword evidence="2 4" id="KW-0175">Coiled coil</keyword>